<dbReference type="HAMAP" id="MF_00142">
    <property type="entry name" value="CyaY"/>
    <property type="match status" value="1"/>
</dbReference>
<evidence type="ECO:0000313" key="5">
    <source>
        <dbReference type="EMBL" id="GGB04270.1"/>
    </source>
</evidence>
<dbReference type="EMBL" id="BMDY01000008">
    <property type="protein sequence ID" value="GGB04270.1"/>
    <property type="molecule type" value="Genomic_DNA"/>
</dbReference>
<evidence type="ECO:0000256" key="2">
    <source>
        <dbReference type="ARBA" id="ARBA00022723"/>
    </source>
</evidence>
<sequence>MIVMNDSQYHQLVDEAFERIEQTMDSDDFDIECDVNGGVLTLEFENRSKMVINKQEPLHQLWLATKFGGYHFEWQEPAQQWICNRSGVEFWSFLVESIAKQSGEQLSFN</sequence>
<evidence type="ECO:0000256" key="4">
    <source>
        <dbReference type="HAMAP-Rule" id="MF_00142"/>
    </source>
</evidence>
<dbReference type="InterPro" id="IPR036524">
    <property type="entry name" value="Frataxin/CyaY_sf"/>
</dbReference>
<evidence type="ECO:0000256" key="3">
    <source>
        <dbReference type="ARBA" id="ARBA00023004"/>
    </source>
</evidence>
<gene>
    <name evidence="4 5" type="primary">cyaY</name>
    <name evidence="5" type="ORF">GCM10007414_16980</name>
</gene>
<dbReference type="InterPro" id="IPR047584">
    <property type="entry name" value="CyaY"/>
</dbReference>
<protein>
    <recommendedName>
        <fullName evidence="4">Iron-sulfur cluster assembly protein CyaY</fullName>
    </recommendedName>
</protein>
<name>A0ABQ1I1V8_9ALTE</name>
<dbReference type="SMART" id="SM01219">
    <property type="entry name" value="Frataxin_Cyay"/>
    <property type="match status" value="1"/>
</dbReference>
<dbReference type="Pfam" id="PF01491">
    <property type="entry name" value="Frataxin_Cyay"/>
    <property type="match status" value="1"/>
</dbReference>
<dbReference type="CDD" id="cd00503">
    <property type="entry name" value="Frataxin"/>
    <property type="match status" value="1"/>
</dbReference>
<keyword evidence="3 4" id="KW-0408">Iron</keyword>
<comment type="similarity">
    <text evidence="1 4">Belongs to the frataxin family.</text>
</comment>
<dbReference type="SUPFAM" id="SSF55387">
    <property type="entry name" value="Frataxin/Nqo15-like"/>
    <property type="match status" value="1"/>
</dbReference>
<comment type="caution">
    <text evidence="5">The sequence shown here is derived from an EMBL/GenBank/DDBJ whole genome shotgun (WGS) entry which is preliminary data.</text>
</comment>
<accession>A0ABQ1I1V8</accession>
<dbReference type="PROSITE" id="PS50810">
    <property type="entry name" value="FRATAXIN_2"/>
    <property type="match status" value="1"/>
</dbReference>
<dbReference type="InterPro" id="IPR020895">
    <property type="entry name" value="Frataxin_CS"/>
</dbReference>
<evidence type="ECO:0000256" key="1">
    <source>
        <dbReference type="ARBA" id="ARBA00008183"/>
    </source>
</evidence>
<comment type="function">
    <text evidence="4">Involved in iron-sulfur (Fe-S) cluster assembly. May act as a regulator of Fe-S biogenesis.</text>
</comment>
<dbReference type="Proteomes" id="UP000651977">
    <property type="component" value="Unassembled WGS sequence"/>
</dbReference>
<organism evidence="5 6">
    <name type="scientific">Agarivorans gilvus</name>
    <dbReference type="NCBI Taxonomy" id="680279"/>
    <lineage>
        <taxon>Bacteria</taxon>
        <taxon>Pseudomonadati</taxon>
        <taxon>Pseudomonadota</taxon>
        <taxon>Gammaproteobacteria</taxon>
        <taxon>Alteromonadales</taxon>
        <taxon>Alteromonadaceae</taxon>
        <taxon>Agarivorans</taxon>
    </lineage>
</organism>
<dbReference type="Gene3D" id="3.30.920.10">
    <property type="entry name" value="Frataxin/CyaY"/>
    <property type="match status" value="1"/>
</dbReference>
<evidence type="ECO:0000313" key="6">
    <source>
        <dbReference type="Proteomes" id="UP000651977"/>
    </source>
</evidence>
<keyword evidence="2 4" id="KW-0479">Metal-binding</keyword>
<dbReference type="PROSITE" id="PS01344">
    <property type="entry name" value="FRATAXIN_1"/>
    <property type="match status" value="1"/>
</dbReference>
<dbReference type="PANTHER" id="PTHR16821">
    <property type="entry name" value="FRATAXIN"/>
    <property type="match status" value="1"/>
</dbReference>
<keyword evidence="6" id="KW-1185">Reference proteome</keyword>
<proteinExistence type="inferred from homology"/>
<reference evidence="6" key="1">
    <citation type="journal article" date="2019" name="Int. J. Syst. Evol. Microbiol.">
        <title>The Global Catalogue of Microorganisms (GCM) 10K type strain sequencing project: providing services to taxonomists for standard genome sequencing and annotation.</title>
        <authorList>
            <consortium name="The Broad Institute Genomics Platform"/>
            <consortium name="The Broad Institute Genome Sequencing Center for Infectious Disease"/>
            <person name="Wu L."/>
            <person name="Ma J."/>
        </authorList>
    </citation>
    <scope>NUCLEOTIDE SEQUENCE [LARGE SCALE GENOMIC DNA]</scope>
    <source>
        <strain evidence="6">CGMCC 1.10131</strain>
    </source>
</reference>
<dbReference type="PANTHER" id="PTHR16821:SF2">
    <property type="entry name" value="FRATAXIN, MITOCHONDRIAL"/>
    <property type="match status" value="1"/>
</dbReference>
<dbReference type="NCBIfam" id="TIGR03421">
    <property type="entry name" value="FeS_CyaY"/>
    <property type="match status" value="1"/>
</dbReference>
<dbReference type="InterPro" id="IPR002908">
    <property type="entry name" value="Frataxin/CyaY"/>
</dbReference>